<evidence type="ECO:0000313" key="1">
    <source>
        <dbReference type="EMBL" id="UOQ69912.1"/>
    </source>
</evidence>
<gene>
    <name evidence="1" type="ORF">MUN86_30895</name>
</gene>
<evidence type="ECO:0000313" key="2">
    <source>
        <dbReference type="Proteomes" id="UP000830401"/>
    </source>
</evidence>
<name>A0ABY4GG07_9BACT</name>
<accession>A0ABY4GG07</accession>
<sequence>MRVFIDAPAPFAVLSYRHLNLHDEYSFSNQALPAEAAFTLDLFTA</sequence>
<dbReference type="EMBL" id="CP095070">
    <property type="protein sequence ID" value="UOQ69912.1"/>
    <property type="molecule type" value="Genomic_DNA"/>
</dbReference>
<keyword evidence="2" id="KW-1185">Reference proteome</keyword>
<proteinExistence type="predicted"/>
<organism evidence="1 2">
    <name type="scientific">Hymenobacter volaticus</name>
    <dbReference type="NCBI Taxonomy" id="2932254"/>
    <lineage>
        <taxon>Bacteria</taxon>
        <taxon>Pseudomonadati</taxon>
        <taxon>Bacteroidota</taxon>
        <taxon>Cytophagia</taxon>
        <taxon>Cytophagales</taxon>
        <taxon>Hymenobacteraceae</taxon>
        <taxon>Hymenobacter</taxon>
    </lineage>
</organism>
<geneLocation type="plasmid" evidence="1 2">
    <name>unnamed9</name>
</geneLocation>
<dbReference type="Proteomes" id="UP000830401">
    <property type="component" value="Plasmid unnamed9"/>
</dbReference>
<dbReference type="RefSeq" id="WP_245127761.1">
    <property type="nucleotide sequence ID" value="NZ_CP095070.1"/>
</dbReference>
<reference evidence="1" key="1">
    <citation type="submission" date="2022-04" db="EMBL/GenBank/DDBJ databases">
        <title>Hymenobacter sp. isolated from the air.</title>
        <authorList>
            <person name="Won M."/>
            <person name="Lee C.-M."/>
            <person name="Woen H.-Y."/>
            <person name="Kwon S.-W."/>
        </authorList>
    </citation>
    <scope>NUCLEOTIDE SEQUENCE</scope>
    <source>
        <strain evidence="1">5420S-77</strain>
        <plasmid evidence="1">unnamed9</plasmid>
    </source>
</reference>
<protein>
    <submittedName>
        <fullName evidence="1">Uncharacterized protein</fullName>
    </submittedName>
</protein>
<keyword evidence="1" id="KW-0614">Plasmid</keyword>